<accession>K1THQ2</accession>
<dbReference type="GO" id="GO:0009341">
    <property type="term" value="C:beta-galactosidase complex"/>
    <property type="evidence" value="ECO:0007669"/>
    <property type="project" value="InterPro"/>
</dbReference>
<keyword evidence="3 6" id="KW-0378">Hydrolase</keyword>
<dbReference type="InterPro" id="IPR011013">
    <property type="entry name" value="Gal_mutarotase_sf_dom"/>
</dbReference>
<dbReference type="PANTHER" id="PTHR46323:SF2">
    <property type="entry name" value="BETA-GALACTOSIDASE"/>
    <property type="match status" value="1"/>
</dbReference>
<evidence type="ECO:0000259" key="5">
    <source>
        <dbReference type="SMART" id="SM01038"/>
    </source>
</evidence>
<dbReference type="InterPro" id="IPR050347">
    <property type="entry name" value="Bact_Beta-galactosidase"/>
</dbReference>
<dbReference type="GO" id="GO:0005990">
    <property type="term" value="P:lactose catabolic process"/>
    <property type="evidence" value="ECO:0007669"/>
    <property type="project" value="TreeGrafter"/>
</dbReference>
<evidence type="ECO:0000256" key="4">
    <source>
        <dbReference type="ARBA" id="ARBA00023295"/>
    </source>
</evidence>
<dbReference type="GO" id="GO:0004565">
    <property type="term" value="F:beta-galactosidase activity"/>
    <property type="evidence" value="ECO:0007669"/>
    <property type="project" value="UniProtKB-EC"/>
</dbReference>
<feature type="domain" description="Beta galactosidase small chain/" evidence="5">
    <location>
        <begin position="29"/>
        <end position="241"/>
    </location>
</feature>
<dbReference type="EMBL" id="AJWY01004370">
    <property type="protein sequence ID" value="EKC72577.1"/>
    <property type="molecule type" value="Genomic_DNA"/>
</dbReference>
<organism evidence="6">
    <name type="scientific">human gut metagenome</name>
    <dbReference type="NCBI Taxonomy" id="408170"/>
    <lineage>
        <taxon>unclassified sequences</taxon>
        <taxon>metagenomes</taxon>
        <taxon>organismal metagenomes</taxon>
    </lineage>
</organism>
<comment type="caution">
    <text evidence="6">The sequence shown here is derived from an EMBL/GenBank/DDBJ whole genome shotgun (WGS) entry which is preliminary data.</text>
</comment>
<dbReference type="GO" id="GO:0030246">
    <property type="term" value="F:carbohydrate binding"/>
    <property type="evidence" value="ECO:0007669"/>
    <property type="project" value="InterPro"/>
</dbReference>
<gene>
    <name evidence="6" type="ORF">LEA_06669</name>
</gene>
<evidence type="ECO:0000313" key="6">
    <source>
        <dbReference type="EMBL" id="EKC72577.1"/>
    </source>
</evidence>
<dbReference type="PANTHER" id="PTHR46323">
    <property type="entry name" value="BETA-GALACTOSIDASE"/>
    <property type="match status" value="1"/>
</dbReference>
<comment type="catalytic activity">
    <reaction evidence="1">
        <text>Hydrolysis of terminal non-reducing beta-D-galactose residues in beta-D-galactosides.</text>
        <dbReference type="EC" id="3.2.1.23"/>
    </reaction>
</comment>
<proteinExistence type="predicted"/>
<protein>
    <recommendedName>
        <fullName evidence="2">beta-galactosidase</fullName>
        <ecNumber evidence="2">3.2.1.23</ecNumber>
    </recommendedName>
</protein>
<feature type="non-terminal residue" evidence="6">
    <location>
        <position position="1"/>
    </location>
</feature>
<name>K1THQ2_9ZZZZ</name>
<dbReference type="InterPro" id="IPR004199">
    <property type="entry name" value="B-gal_small/dom_5"/>
</dbReference>
<keyword evidence="4 6" id="KW-0326">Glycosidase</keyword>
<reference evidence="6" key="1">
    <citation type="journal article" date="2013" name="Environ. Microbiol.">
        <title>Microbiota from the distal guts of lean and obese adolescents exhibit partial functional redundancy besides clear differences in community structure.</title>
        <authorList>
            <person name="Ferrer M."/>
            <person name="Ruiz A."/>
            <person name="Lanza F."/>
            <person name="Haange S.B."/>
            <person name="Oberbach A."/>
            <person name="Till H."/>
            <person name="Bargiela R."/>
            <person name="Campoy C."/>
            <person name="Segura M.T."/>
            <person name="Richter M."/>
            <person name="von Bergen M."/>
            <person name="Seifert J."/>
            <person name="Suarez A."/>
        </authorList>
    </citation>
    <scope>NUCLEOTIDE SEQUENCE</scope>
</reference>
<evidence type="ECO:0000256" key="2">
    <source>
        <dbReference type="ARBA" id="ARBA00012756"/>
    </source>
</evidence>
<dbReference type="SUPFAM" id="SSF74650">
    <property type="entry name" value="Galactose mutarotase-like"/>
    <property type="match status" value="1"/>
</dbReference>
<dbReference type="Gene3D" id="2.70.98.10">
    <property type="match status" value="1"/>
</dbReference>
<dbReference type="EC" id="3.2.1.23" evidence="2"/>
<sequence>TSLYFLSNSKYEAKIDLPSGTKLERDGYTWFNDKVSATVSPETGALISYKYRGEEWLSQPVELSLYRPLTENDKKDKHGGMLWKKAGLDKISQKVTSIKPSKNGFTVDVSVLNAKDNEIGTGSFVYTLDRKGMLKINTVFTPDTAIVKSLPRVGLTFRMPVANCCDVTYLGRGDFENYVDRAAGKIGIYETSPFAMFHYYVMPQSTGNRIDTRWLALTGEKGSGWKIISDKPFQFSVLPYRI</sequence>
<dbReference type="Pfam" id="PF02929">
    <property type="entry name" value="Bgal_small_N"/>
    <property type="match status" value="1"/>
</dbReference>
<dbReference type="InterPro" id="IPR014718">
    <property type="entry name" value="GH-type_carb-bd"/>
</dbReference>
<evidence type="ECO:0000256" key="3">
    <source>
        <dbReference type="ARBA" id="ARBA00022801"/>
    </source>
</evidence>
<dbReference type="SMART" id="SM01038">
    <property type="entry name" value="Bgal_small_N"/>
    <property type="match status" value="1"/>
</dbReference>
<dbReference type="AlphaFoldDB" id="K1THQ2"/>
<evidence type="ECO:0000256" key="1">
    <source>
        <dbReference type="ARBA" id="ARBA00001412"/>
    </source>
</evidence>